<accession>A0A3D8IX68</accession>
<dbReference type="NCBIfam" id="TIGR01414">
    <property type="entry name" value="autotrans_barl"/>
    <property type="match status" value="1"/>
</dbReference>
<dbReference type="Proteomes" id="UP000257067">
    <property type="component" value="Unassembled WGS sequence"/>
</dbReference>
<evidence type="ECO:0000256" key="1">
    <source>
        <dbReference type="SAM" id="SignalP"/>
    </source>
</evidence>
<keyword evidence="3" id="KW-1185">Reference proteome</keyword>
<name>A0A3D8IX68_9HELI</name>
<comment type="caution">
    <text evidence="2">The sequence shown here is derived from an EMBL/GenBank/DDBJ whole genome shotgun (WGS) entry which is preliminary data.</text>
</comment>
<keyword evidence="1" id="KW-0732">Signal</keyword>
<dbReference type="EMBL" id="NXLU01000002">
    <property type="protein sequence ID" value="RDU69580.1"/>
    <property type="molecule type" value="Genomic_DNA"/>
</dbReference>
<feature type="signal peptide" evidence="1">
    <location>
        <begin position="1"/>
        <end position="16"/>
    </location>
</feature>
<protein>
    <submittedName>
        <fullName evidence="2">Autotransporter outer membrane beta-barrel domain-containing protein</fullName>
    </submittedName>
</protein>
<dbReference type="GO" id="GO:0019867">
    <property type="term" value="C:outer membrane"/>
    <property type="evidence" value="ECO:0007669"/>
    <property type="project" value="InterPro"/>
</dbReference>
<evidence type="ECO:0000313" key="3">
    <source>
        <dbReference type="Proteomes" id="UP000257067"/>
    </source>
</evidence>
<dbReference type="InterPro" id="IPR006315">
    <property type="entry name" value="OM_autotransptr_brl_dom"/>
</dbReference>
<dbReference type="Gene3D" id="2.40.128.130">
    <property type="entry name" value="Autotransporter beta-domain"/>
    <property type="match status" value="1"/>
</dbReference>
<dbReference type="InterPro" id="IPR036709">
    <property type="entry name" value="Autotransporte_beta_dom_sf"/>
</dbReference>
<reference evidence="2 3" key="1">
    <citation type="submission" date="2018-04" db="EMBL/GenBank/DDBJ databases">
        <title>Novel Campyloabacter and Helicobacter Species and Strains.</title>
        <authorList>
            <person name="Mannion A.J."/>
            <person name="Shen Z."/>
            <person name="Fox J.G."/>
        </authorList>
    </citation>
    <scope>NUCLEOTIDE SEQUENCE [LARGE SCALE GENOMIC DNA]</scope>
    <source>
        <strain evidence="2 3">ATCC 700242</strain>
    </source>
</reference>
<dbReference type="AlphaFoldDB" id="A0A3D8IX68"/>
<feature type="chain" id="PRO_5043181887" evidence="1">
    <location>
        <begin position="17"/>
        <end position="316"/>
    </location>
</feature>
<organism evidence="2 3">
    <name type="scientific">Helicobacter cholecystus</name>
    <dbReference type="NCBI Taxonomy" id="45498"/>
    <lineage>
        <taxon>Bacteria</taxon>
        <taxon>Pseudomonadati</taxon>
        <taxon>Campylobacterota</taxon>
        <taxon>Epsilonproteobacteria</taxon>
        <taxon>Campylobacterales</taxon>
        <taxon>Helicobacteraceae</taxon>
        <taxon>Helicobacter</taxon>
    </lineage>
</organism>
<evidence type="ECO:0000313" key="2">
    <source>
        <dbReference type="EMBL" id="RDU69580.1"/>
    </source>
</evidence>
<proteinExistence type="predicted"/>
<gene>
    <name evidence="2" type="ORF">CQA62_02730</name>
</gene>
<dbReference type="SUPFAM" id="SSF103515">
    <property type="entry name" value="Autotransporter"/>
    <property type="match status" value="1"/>
</dbReference>
<dbReference type="RefSeq" id="WP_104724452.1">
    <property type="nucleotide sequence ID" value="NZ_FZNE01000003.1"/>
</dbReference>
<sequence>MRKVLFFLAFSSLLIADSPLFMQTHFVSLEQSLQRRHLEQLHYPSLGSWRTWGIVHTRIKQTFIGQKNDFIEMMPQIGVDKEFSMLHSKVFLGMDVNSDIVTLTHPQGTITGKSYGLGGYLLWKWDNEIFTSFSIKFAHFFEEYQTQFFNNALVLFDFGVGKRFFLPNEYFLQPELNFGTGILLDSELSVNGVNEVMKPWAPFSFLGSLGIGKMLGKHQVQTKIKMLYDVGAGGELMVNGISTLATPKQKFDMFLGIDYNAEFLEGSTFYVYADFSALNLDIALGVGFKFEFGIKESDLLKFPSRSLKKLPNTKIK</sequence>